<comment type="caution">
    <text evidence="2">The sequence shown here is derived from an EMBL/GenBank/DDBJ whole genome shotgun (WGS) entry which is preliminary data.</text>
</comment>
<accession>A0AAD4GA27</accession>
<feature type="compositionally biased region" description="Low complexity" evidence="1">
    <location>
        <begin position="80"/>
        <end position="99"/>
    </location>
</feature>
<organism evidence="2 3">
    <name type="scientific">Boletus edulis BED1</name>
    <dbReference type="NCBI Taxonomy" id="1328754"/>
    <lineage>
        <taxon>Eukaryota</taxon>
        <taxon>Fungi</taxon>
        <taxon>Dikarya</taxon>
        <taxon>Basidiomycota</taxon>
        <taxon>Agaricomycotina</taxon>
        <taxon>Agaricomycetes</taxon>
        <taxon>Agaricomycetidae</taxon>
        <taxon>Boletales</taxon>
        <taxon>Boletineae</taxon>
        <taxon>Boletaceae</taxon>
        <taxon>Boletoideae</taxon>
        <taxon>Boletus</taxon>
    </lineage>
</organism>
<dbReference type="Proteomes" id="UP001194468">
    <property type="component" value="Unassembled WGS sequence"/>
</dbReference>
<gene>
    <name evidence="2" type="ORF">L210DRAFT_3727692</name>
</gene>
<proteinExistence type="predicted"/>
<reference evidence="2" key="2">
    <citation type="journal article" date="2020" name="Nat. Commun.">
        <title>Large-scale genome sequencing of mycorrhizal fungi provides insights into the early evolution of symbiotic traits.</title>
        <authorList>
            <person name="Miyauchi S."/>
            <person name="Kiss E."/>
            <person name="Kuo A."/>
            <person name="Drula E."/>
            <person name="Kohler A."/>
            <person name="Sanchez-Garcia M."/>
            <person name="Morin E."/>
            <person name="Andreopoulos B."/>
            <person name="Barry K.W."/>
            <person name="Bonito G."/>
            <person name="Buee M."/>
            <person name="Carver A."/>
            <person name="Chen C."/>
            <person name="Cichocki N."/>
            <person name="Clum A."/>
            <person name="Culley D."/>
            <person name="Crous P.W."/>
            <person name="Fauchery L."/>
            <person name="Girlanda M."/>
            <person name="Hayes R.D."/>
            <person name="Keri Z."/>
            <person name="LaButti K."/>
            <person name="Lipzen A."/>
            <person name="Lombard V."/>
            <person name="Magnuson J."/>
            <person name="Maillard F."/>
            <person name="Murat C."/>
            <person name="Nolan M."/>
            <person name="Ohm R.A."/>
            <person name="Pangilinan J."/>
            <person name="Pereira M.F."/>
            <person name="Perotto S."/>
            <person name="Peter M."/>
            <person name="Pfister S."/>
            <person name="Riley R."/>
            <person name="Sitrit Y."/>
            <person name="Stielow J.B."/>
            <person name="Szollosi G."/>
            <person name="Zifcakova L."/>
            <person name="Stursova M."/>
            <person name="Spatafora J.W."/>
            <person name="Tedersoo L."/>
            <person name="Vaario L.M."/>
            <person name="Yamada A."/>
            <person name="Yan M."/>
            <person name="Wang P."/>
            <person name="Xu J."/>
            <person name="Bruns T."/>
            <person name="Baldrian P."/>
            <person name="Vilgalys R."/>
            <person name="Dunand C."/>
            <person name="Henrissat B."/>
            <person name="Grigoriev I.V."/>
            <person name="Hibbett D."/>
            <person name="Nagy L.G."/>
            <person name="Martin F.M."/>
        </authorList>
    </citation>
    <scope>NUCLEOTIDE SEQUENCE</scope>
    <source>
        <strain evidence="2">BED1</strain>
    </source>
</reference>
<name>A0AAD4GA27_BOLED</name>
<reference evidence="2" key="1">
    <citation type="submission" date="2019-10" db="EMBL/GenBank/DDBJ databases">
        <authorList>
            <consortium name="DOE Joint Genome Institute"/>
            <person name="Kuo A."/>
            <person name="Miyauchi S."/>
            <person name="Kiss E."/>
            <person name="Drula E."/>
            <person name="Kohler A."/>
            <person name="Sanchez-Garcia M."/>
            <person name="Andreopoulos B."/>
            <person name="Barry K.W."/>
            <person name="Bonito G."/>
            <person name="Buee M."/>
            <person name="Carver A."/>
            <person name="Chen C."/>
            <person name="Cichocki N."/>
            <person name="Clum A."/>
            <person name="Culley D."/>
            <person name="Crous P.W."/>
            <person name="Fauchery L."/>
            <person name="Girlanda M."/>
            <person name="Hayes R."/>
            <person name="Keri Z."/>
            <person name="LaButti K."/>
            <person name="Lipzen A."/>
            <person name="Lombard V."/>
            <person name="Magnuson J."/>
            <person name="Maillard F."/>
            <person name="Morin E."/>
            <person name="Murat C."/>
            <person name="Nolan M."/>
            <person name="Ohm R."/>
            <person name="Pangilinan J."/>
            <person name="Pereira M."/>
            <person name="Perotto S."/>
            <person name="Peter M."/>
            <person name="Riley R."/>
            <person name="Sitrit Y."/>
            <person name="Stielow B."/>
            <person name="Szollosi G."/>
            <person name="Zifcakova L."/>
            <person name="Stursova M."/>
            <person name="Spatafora J.W."/>
            <person name="Tedersoo L."/>
            <person name="Vaario L.-M."/>
            <person name="Yamada A."/>
            <person name="Yan M."/>
            <person name="Wang P."/>
            <person name="Xu J."/>
            <person name="Bruns T."/>
            <person name="Baldrian P."/>
            <person name="Vilgalys R."/>
            <person name="Henrissat B."/>
            <person name="Grigoriev I.V."/>
            <person name="Hibbett D."/>
            <person name="Nagy L.G."/>
            <person name="Martin F.M."/>
        </authorList>
    </citation>
    <scope>NUCLEOTIDE SEQUENCE</scope>
    <source>
        <strain evidence="2">BED1</strain>
    </source>
</reference>
<keyword evidence="3" id="KW-1185">Reference proteome</keyword>
<evidence type="ECO:0000256" key="1">
    <source>
        <dbReference type="SAM" id="MobiDB-lite"/>
    </source>
</evidence>
<evidence type="ECO:0000313" key="2">
    <source>
        <dbReference type="EMBL" id="KAF8431463.1"/>
    </source>
</evidence>
<feature type="region of interest" description="Disordered" evidence="1">
    <location>
        <begin position="1"/>
        <end position="128"/>
    </location>
</feature>
<evidence type="ECO:0000313" key="3">
    <source>
        <dbReference type="Proteomes" id="UP001194468"/>
    </source>
</evidence>
<dbReference type="EMBL" id="WHUW01000050">
    <property type="protein sequence ID" value="KAF8431463.1"/>
    <property type="molecule type" value="Genomic_DNA"/>
</dbReference>
<feature type="compositionally biased region" description="Low complexity" evidence="1">
    <location>
        <begin position="51"/>
        <end position="65"/>
    </location>
</feature>
<sequence>MAKDKSSAKLASNAMRHNPINRPSGPQTFPQSFEEHEQDHDPTPTPPPASTPATPTCSTPTNATSHDLFPYGTPQPSPSQGPTSPDKPMATTPEPATTASLTIDVAPSSQPMPRTPKRSTPQIPLPTPQTILSDRELLNSFLEVKEVNRRMTVNPSNVLMSKLAKYTPIPDRGFPTIHLASPGQLIEDLNSNTLQEWLDVDTPKVIARVFDYDGGDPTRMNPIITTQIKRIVDDISAAYNAREVNCTVYPPSPVNGYPLNSCPNAFLIHAISPEVREIIMNHKVWSSAHTTFEARPLVERTLPTLLFNIVGLTTNNTESVRETVQEIWNDPEMKRQMAVILHDNDPAYKDKNNLHLLQHYLETFIDSVETELLDYKSAGGVATPRFNVLSESPTASVYAWTTLRQFLAGLPYMTPRYGVGTASRLFRCTLCHSVSHPRGLCEFPNVPLWNGPAAENKTGSRNKGKGRKV</sequence>
<protein>
    <submittedName>
        <fullName evidence="2">Uncharacterized protein</fullName>
    </submittedName>
</protein>
<feature type="compositionally biased region" description="Basic and acidic residues" evidence="1">
    <location>
        <begin position="33"/>
        <end position="42"/>
    </location>
</feature>
<dbReference type="AlphaFoldDB" id="A0AAD4GA27"/>